<comment type="subunit">
    <text evidence="4">Homodimer.</text>
</comment>
<evidence type="ECO:0000256" key="7">
    <source>
        <dbReference type="ARBA" id="ARBA00022516"/>
    </source>
</evidence>
<evidence type="ECO:0000256" key="4">
    <source>
        <dbReference type="ARBA" id="ARBA00011738"/>
    </source>
</evidence>
<dbReference type="FunFam" id="3.40.47.10:FF:000006">
    <property type="entry name" value="3-oxoacyl-[acyl-carrier-protein] synthase I"/>
    <property type="match status" value="1"/>
</dbReference>
<comment type="catalytic activity">
    <reaction evidence="16">
        <text>(3Z)-decenoyl-[ACP] + malonyl-[ACP] + H(+) = 3-oxo-(5Z)-dodecenoyl-[ACP] + holo-[ACP] + CO2</text>
        <dbReference type="Rhea" id="RHEA:54940"/>
        <dbReference type="Rhea" id="RHEA-COMP:9623"/>
        <dbReference type="Rhea" id="RHEA-COMP:9685"/>
        <dbReference type="Rhea" id="RHEA-COMP:9927"/>
        <dbReference type="Rhea" id="RHEA-COMP:14042"/>
        <dbReference type="ChEBI" id="CHEBI:15378"/>
        <dbReference type="ChEBI" id="CHEBI:16526"/>
        <dbReference type="ChEBI" id="CHEBI:64479"/>
        <dbReference type="ChEBI" id="CHEBI:78449"/>
        <dbReference type="ChEBI" id="CHEBI:78798"/>
        <dbReference type="ChEBI" id="CHEBI:138410"/>
    </reaction>
    <physiologicalReaction direction="left-to-right" evidence="16">
        <dbReference type="Rhea" id="RHEA:54941"/>
    </physiologicalReaction>
</comment>
<evidence type="ECO:0000256" key="3">
    <source>
        <dbReference type="ARBA" id="ARBA00008467"/>
    </source>
</evidence>
<dbReference type="SUPFAM" id="SSF53901">
    <property type="entry name" value="Thiolase-like"/>
    <property type="match status" value="2"/>
</dbReference>
<dbReference type="GO" id="GO:0005829">
    <property type="term" value="C:cytosol"/>
    <property type="evidence" value="ECO:0007669"/>
    <property type="project" value="TreeGrafter"/>
</dbReference>
<dbReference type="PANTHER" id="PTHR11712">
    <property type="entry name" value="POLYKETIDE SYNTHASE-RELATED"/>
    <property type="match status" value="1"/>
</dbReference>
<comment type="pathway">
    <text evidence="2">Lipid metabolism; fatty acid biosynthesis.</text>
</comment>
<dbReference type="CDD" id="cd00834">
    <property type="entry name" value="KAS_I_II"/>
    <property type="match status" value="1"/>
</dbReference>
<keyword evidence="6" id="KW-0963">Cytoplasm</keyword>
<evidence type="ECO:0000313" key="21">
    <source>
        <dbReference type="Proteomes" id="UP000037848"/>
    </source>
</evidence>
<keyword evidence="8 18" id="KW-0808">Transferase</keyword>
<evidence type="ECO:0000256" key="6">
    <source>
        <dbReference type="ARBA" id="ARBA00022490"/>
    </source>
</evidence>
<evidence type="ECO:0000256" key="1">
    <source>
        <dbReference type="ARBA" id="ARBA00004496"/>
    </source>
</evidence>
<dbReference type="InterPro" id="IPR020841">
    <property type="entry name" value="PKS_Beta-ketoAc_synthase_dom"/>
</dbReference>
<dbReference type="OrthoDB" id="9808669at2"/>
<evidence type="ECO:0000256" key="13">
    <source>
        <dbReference type="ARBA" id="ARBA00039450"/>
    </source>
</evidence>
<evidence type="ECO:0000256" key="11">
    <source>
        <dbReference type="ARBA" id="ARBA00023160"/>
    </source>
</evidence>
<dbReference type="Pfam" id="PF00109">
    <property type="entry name" value="ketoacyl-synt"/>
    <property type="match status" value="1"/>
</dbReference>
<sequence>MRRAVITGIGVVSSIGNNKEEVLESLKTGKSGIAFNPEFAEYKLRSNVSGKIDIDVKEFVDRKAMRFMGDAAAYSYISMAQAIDDSGLSDDQVSNERTGIIVGSGGGSSKWQVEAADILREKGVKRVGPYMVPRTMASTTSACLATPFKIKGVNYSISSACATSAHCIGNAVEQIQLGKQDVVFAGGGEELHWTLAMEFDAMGALSTKYNETPEKASRTYDANRDGFVISGGGGIVVVEELEHALARGAHIYAEIVGYGATSDGYDMVAPSGEGAARCMRQAMQDVDSIDYLNTHGTSTPVGDVKELGAIQEVFGGNSPMISATKAMTGHALGAAGVHEAIFSLLMLEHSFVAPSINIDELDEQAAGLNIITERKDVELNTVMSNSFGFGGTNATLVMSKYKG</sequence>
<comment type="caution">
    <text evidence="20">The sequence shown here is derived from an EMBL/GenBank/DDBJ whole genome shotgun (WGS) entry which is preliminary data.</text>
</comment>
<dbReference type="InterPro" id="IPR018201">
    <property type="entry name" value="Ketoacyl_synth_AS"/>
</dbReference>
<evidence type="ECO:0000256" key="16">
    <source>
        <dbReference type="ARBA" id="ARBA00048121"/>
    </source>
</evidence>
<keyword evidence="9" id="KW-0276">Fatty acid metabolism</keyword>
<dbReference type="SMART" id="SM00825">
    <property type="entry name" value="PKS_KS"/>
    <property type="match status" value="1"/>
</dbReference>
<dbReference type="STRING" id="187330.AMS58_01205"/>
<keyword evidence="11" id="KW-0275">Fatty acid biosynthesis</keyword>
<dbReference type="Pfam" id="PF02801">
    <property type="entry name" value="Ketoacyl-synt_C"/>
    <property type="match status" value="1"/>
</dbReference>
<dbReference type="AlphaFoldDB" id="A0A0N1EIZ2"/>
<dbReference type="Proteomes" id="UP000037848">
    <property type="component" value="Unassembled WGS sequence"/>
</dbReference>
<dbReference type="Gene3D" id="3.40.47.10">
    <property type="match status" value="2"/>
</dbReference>
<organism evidence="20 21">
    <name type="scientific">Pseudoalteromonas porphyrae</name>
    <dbReference type="NCBI Taxonomy" id="187330"/>
    <lineage>
        <taxon>Bacteria</taxon>
        <taxon>Pseudomonadati</taxon>
        <taxon>Pseudomonadota</taxon>
        <taxon>Gammaproteobacteria</taxon>
        <taxon>Alteromonadales</taxon>
        <taxon>Pseudoalteromonadaceae</taxon>
        <taxon>Pseudoalteromonas</taxon>
    </lineage>
</organism>
<comment type="similarity">
    <text evidence="3 18">Belongs to the thiolase-like superfamily. Beta-ketoacyl-ACP synthases family.</text>
</comment>
<gene>
    <name evidence="20" type="ORF">ADS77_14075</name>
</gene>
<keyword evidence="12 20" id="KW-0012">Acyltransferase</keyword>
<keyword evidence="10" id="KW-0443">Lipid metabolism</keyword>
<comment type="catalytic activity">
    <reaction evidence="17">
        <text>a fatty acyl-[ACP] + malonyl-[ACP] + H(+) = a 3-oxoacyl-[ACP] + holo-[ACP] + CO2</text>
        <dbReference type="Rhea" id="RHEA:22836"/>
        <dbReference type="Rhea" id="RHEA-COMP:9623"/>
        <dbReference type="Rhea" id="RHEA-COMP:9685"/>
        <dbReference type="Rhea" id="RHEA-COMP:9916"/>
        <dbReference type="Rhea" id="RHEA-COMP:14125"/>
        <dbReference type="ChEBI" id="CHEBI:15378"/>
        <dbReference type="ChEBI" id="CHEBI:16526"/>
        <dbReference type="ChEBI" id="CHEBI:64479"/>
        <dbReference type="ChEBI" id="CHEBI:78449"/>
        <dbReference type="ChEBI" id="CHEBI:78776"/>
        <dbReference type="ChEBI" id="CHEBI:138651"/>
        <dbReference type="EC" id="2.3.1.41"/>
    </reaction>
    <physiologicalReaction direction="left-to-right" evidence="17">
        <dbReference type="Rhea" id="RHEA:22837"/>
    </physiologicalReaction>
</comment>
<dbReference type="InterPro" id="IPR014031">
    <property type="entry name" value="Ketoacyl_synth_C"/>
</dbReference>
<evidence type="ECO:0000256" key="5">
    <source>
        <dbReference type="ARBA" id="ARBA00013191"/>
    </source>
</evidence>
<evidence type="ECO:0000313" key="20">
    <source>
        <dbReference type="EMBL" id="KPH61773.1"/>
    </source>
</evidence>
<keyword evidence="21" id="KW-1185">Reference proteome</keyword>
<evidence type="ECO:0000256" key="12">
    <source>
        <dbReference type="ARBA" id="ARBA00023315"/>
    </source>
</evidence>
<dbReference type="InterPro" id="IPR000794">
    <property type="entry name" value="Beta-ketoacyl_synthase"/>
</dbReference>
<dbReference type="NCBIfam" id="NF005935">
    <property type="entry name" value="PRK07967.1"/>
    <property type="match status" value="1"/>
</dbReference>
<name>A0A0N1EIZ2_9GAMM</name>
<keyword evidence="7" id="KW-0444">Lipid biosynthesis</keyword>
<dbReference type="NCBIfam" id="NF005589">
    <property type="entry name" value="PRK07314.1"/>
    <property type="match status" value="1"/>
</dbReference>
<reference evidence="20 21" key="1">
    <citation type="submission" date="2015-08" db="EMBL/GenBank/DDBJ databases">
        <title>Draft Genome Sequence of Pseudoalteromonas porphyrae UCD-SED14.</title>
        <authorList>
            <person name="Coil D.A."/>
            <person name="Jospin G."/>
            <person name="Lee R.D."/>
            <person name="Eisen J.A."/>
        </authorList>
    </citation>
    <scope>NUCLEOTIDE SEQUENCE [LARGE SCALE GENOMIC DNA]</scope>
    <source>
        <strain evidence="20 21">UCD-SED14</strain>
    </source>
</reference>
<dbReference type="GO" id="GO:0006633">
    <property type="term" value="P:fatty acid biosynthetic process"/>
    <property type="evidence" value="ECO:0007669"/>
    <property type="project" value="UniProtKB-UniPathway"/>
</dbReference>
<dbReference type="FunFam" id="3.40.47.10:FF:000005">
    <property type="entry name" value="3-oxoacyl-[acyl-carrier-protein] synthase I"/>
    <property type="match status" value="1"/>
</dbReference>
<evidence type="ECO:0000256" key="10">
    <source>
        <dbReference type="ARBA" id="ARBA00023098"/>
    </source>
</evidence>
<dbReference type="RefSeq" id="WP_054203198.1">
    <property type="nucleotide sequence ID" value="NZ_LHPH01000016.1"/>
</dbReference>
<feature type="domain" description="Ketosynthase family 3 (KS3)" evidence="19">
    <location>
        <begin position="1"/>
        <end position="400"/>
    </location>
</feature>
<dbReference type="EMBL" id="LHPH01000016">
    <property type="protein sequence ID" value="KPH61773.1"/>
    <property type="molecule type" value="Genomic_DNA"/>
</dbReference>
<dbReference type="UniPathway" id="UPA00094"/>
<evidence type="ECO:0000256" key="17">
    <source>
        <dbReference type="ARBA" id="ARBA00048506"/>
    </source>
</evidence>
<dbReference type="PROSITE" id="PS00606">
    <property type="entry name" value="KS3_1"/>
    <property type="match status" value="1"/>
</dbReference>
<evidence type="ECO:0000256" key="2">
    <source>
        <dbReference type="ARBA" id="ARBA00005194"/>
    </source>
</evidence>
<evidence type="ECO:0000259" key="19">
    <source>
        <dbReference type="PROSITE" id="PS52004"/>
    </source>
</evidence>
<dbReference type="PATRIC" id="fig|187330.3.peg.1240"/>
<evidence type="ECO:0000256" key="18">
    <source>
        <dbReference type="RuleBase" id="RU003694"/>
    </source>
</evidence>
<evidence type="ECO:0000256" key="14">
    <source>
        <dbReference type="ARBA" id="ARBA00041620"/>
    </source>
</evidence>
<dbReference type="GO" id="GO:0004315">
    <property type="term" value="F:3-oxoacyl-[acyl-carrier-protein] synthase activity"/>
    <property type="evidence" value="ECO:0007669"/>
    <property type="project" value="UniProtKB-EC"/>
</dbReference>
<proteinExistence type="inferred from homology"/>
<evidence type="ECO:0000256" key="8">
    <source>
        <dbReference type="ARBA" id="ARBA00022679"/>
    </source>
</evidence>
<dbReference type="InterPro" id="IPR016039">
    <property type="entry name" value="Thiolase-like"/>
</dbReference>
<evidence type="ECO:0000256" key="15">
    <source>
        <dbReference type="ARBA" id="ARBA00042143"/>
    </source>
</evidence>
<dbReference type="InterPro" id="IPR014030">
    <property type="entry name" value="Ketoacyl_synth_N"/>
</dbReference>
<dbReference type="EC" id="2.3.1.41" evidence="5"/>
<accession>A0A0N1EIZ2</accession>
<dbReference type="PROSITE" id="PS52004">
    <property type="entry name" value="KS3_2"/>
    <property type="match status" value="1"/>
</dbReference>
<comment type="subcellular location">
    <subcellularLocation>
        <location evidence="1">Cytoplasm</location>
    </subcellularLocation>
</comment>
<dbReference type="PANTHER" id="PTHR11712:SF306">
    <property type="entry name" value="3-OXOACYL-[ACYL-CARRIER-PROTEIN] SYNTHASE 1"/>
    <property type="match status" value="1"/>
</dbReference>
<evidence type="ECO:0000256" key="9">
    <source>
        <dbReference type="ARBA" id="ARBA00022832"/>
    </source>
</evidence>
<protein>
    <recommendedName>
        <fullName evidence="13">3-oxoacyl-[acyl-carrier-protein] synthase 1</fullName>
        <ecNumber evidence="5">2.3.1.41</ecNumber>
    </recommendedName>
    <alternativeName>
        <fullName evidence="14">3-oxoacyl-[acyl-carrier-protein] synthase I</fullName>
    </alternativeName>
    <alternativeName>
        <fullName evidence="15">Beta-ketoacyl-ACP synthase I</fullName>
    </alternativeName>
</protein>